<reference evidence="1 2" key="1">
    <citation type="submission" date="2014-04" db="EMBL/GenBank/DDBJ databases">
        <authorList>
            <consortium name="DOE Joint Genome Institute"/>
            <person name="Kuo A."/>
            <person name="Tarkka M."/>
            <person name="Buscot F."/>
            <person name="Kohler A."/>
            <person name="Nagy L.G."/>
            <person name="Floudas D."/>
            <person name="Copeland A."/>
            <person name="Barry K.W."/>
            <person name="Cichocki N."/>
            <person name="Veneault-Fourrey C."/>
            <person name="LaButti K."/>
            <person name="Lindquist E.A."/>
            <person name="Lipzen A."/>
            <person name="Lundell T."/>
            <person name="Morin E."/>
            <person name="Murat C."/>
            <person name="Sun H."/>
            <person name="Tunlid A."/>
            <person name="Henrissat B."/>
            <person name="Grigoriev I.V."/>
            <person name="Hibbett D.S."/>
            <person name="Martin F."/>
            <person name="Nordberg H.P."/>
            <person name="Cantor M.N."/>
            <person name="Hua S.X."/>
        </authorList>
    </citation>
    <scope>NUCLEOTIDE SEQUENCE [LARGE SCALE GENOMIC DNA]</scope>
    <source>
        <strain evidence="1 2">F 1598</strain>
    </source>
</reference>
<proteinExistence type="predicted"/>
<gene>
    <name evidence="1" type="ORF">PILCRDRAFT_17573</name>
</gene>
<dbReference type="InParanoid" id="A0A0C3B108"/>
<dbReference type="HOGENOM" id="CLU_1027172_0_0_1"/>
<organism evidence="1 2">
    <name type="scientific">Piloderma croceum (strain F 1598)</name>
    <dbReference type="NCBI Taxonomy" id="765440"/>
    <lineage>
        <taxon>Eukaryota</taxon>
        <taxon>Fungi</taxon>
        <taxon>Dikarya</taxon>
        <taxon>Basidiomycota</taxon>
        <taxon>Agaricomycotina</taxon>
        <taxon>Agaricomycetes</taxon>
        <taxon>Agaricomycetidae</taxon>
        <taxon>Atheliales</taxon>
        <taxon>Atheliaceae</taxon>
        <taxon>Piloderma</taxon>
    </lineage>
</organism>
<dbReference type="AlphaFoldDB" id="A0A0C3B108"/>
<keyword evidence="2" id="KW-1185">Reference proteome</keyword>
<dbReference type="EMBL" id="KN833669">
    <property type="protein sequence ID" value="KIM70952.1"/>
    <property type="molecule type" value="Genomic_DNA"/>
</dbReference>
<dbReference type="Proteomes" id="UP000054166">
    <property type="component" value="Unassembled WGS sequence"/>
</dbReference>
<reference evidence="2" key="2">
    <citation type="submission" date="2015-01" db="EMBL/GenBank/DDBJ databases">
        <title>Evolutionary Origins and Diversification of the Mycorrhizal Mutualists.</title>
        <authorList>
            <consortium name="DOE Joint Genome Institute"/>
            <consortium name="Mycorrhizal Genomics Consortium"/>
            <person name="Kohler A."/>
            <person name="Kuo A."/>
            <person name="Nagy L.G."/>
            <person name="Floudas D."/>
            <person name="Copeland A."/>
            <person name="Barry K.W."/>
            <person name="Cichocki N."/>
            <person name="Veneault-Fourrey C."/>
            <person name="LaButti K."/>
            <person name="Lindquist E.A."/>
            <person name="Lipzen A."/>
            <person name="Lundell T."/>
            <person name="Morin E."/>
            <person name="Murat C."/>
            <person name="Riley R."/>
            <person name="Ohm R."/>
            <person name="Sun H."/>
            <person name="Tunlid A."/>
            <person name="Henrissat B."/>
            <person name="Grigoriev I.V."/>
            <person name="Hibbett D.S."/>
            <person name="Martin F."/>
        </authorList>
    </citation>
    <scope>NUCLEOTIDE SEQUENCE [LARGE SCALE GENOMIC DNA]</scope>
    <source>
        <strain evidence="2">F 1598</strain>
    </source>
</reference>
<sequence length="271" mass="30981">MTTTCPKKKLKDGQPFIPSSGLNYLHVTDSTDSSLALANPFACLVPANMPKPPRRMSEISMYMKIHYELRMKAEADRHLVIAQREYEETTEDERIEMDLKPPVPLTIRLETAKQFWATESNETKAAVHENIEREYTAAKEAWETKHQVPKTPQEYHHQLQTAAQYLKPIVNSIAALMNVPVVMMMPVPIPEKNGEIECLSVHSRPSGLESATWFREDAASYEAAEKSLVAWGKTQFSKWIIVVFERFTYQTLFWPGRCACQYSRALTSNVN</sequence>
<protein>
    <submittedName>
        <fullName evidence="1">Uncharacterized protein</fullName>
    </submittedName>
</protein>
<accession>A0A0C3B108</accession>
<evidence type="ECO:0000313" key="1">
    <source>
        <dbReference type="EMBL" id="KIM70952.1"/>
    </source>
</evidence>
<name>A0A0C3B108_PILCF</name>
<dbReference type="OrthoDB" id="3048335at2759"/>
<evidence type="ECO:0000313" key="2">
    <source>
        <dbReference type="Proteomes" id="UP000054166"/>
    </source>
</evidence>